<organism evidence="4 5">
    <name type="scientific">Alterisphingorhabdus coralli</name>
    <dbReference type="NCBI Taxonomy" id="3071408"/>
    <lineage>
        <taxon>Bacteria</taxon>
        <taxon>Pseudomonadati</taxon>
        <taxon>Pseudomonadota</taxon>
        <taxon>Alphaproteobacteria</taxon>
        <taxon>Sphingomonadales</taxon>
        <taxon>Sphingomonadaceae</taxon>
        <taxon>Alterisphingorhabdus (ex Yan et al. 2024)</taxon>
    </lineage>
</organism>
<name>A0AA97FB42_9SPHN</name>
<dbReference type="AlphaFoldDB" id="A0AA97FB42"/>
<keyword evidence="2 4" id="KW-0378">Hydrolase</keyword>
<dbReference type="GO" id="GO:0047617">
    <property type="term" value="F:fatty acyl-CoA hydrolase activity"/>
    <property type="evidence" value="ECO:0007669"/>
    <property type="project" value="TreeGrafter"/>
</dbReference>
<dbReference type="InterPro" id="IPR050563">
    <property type="entry name" value="4-hydroxybenzoyl-CoA_TE"/>
</dbReference>
<proteinExistence type="inferred from homology"/>
<dbReference type="PANTHER" id="PTHR31793:SF27">
    <property type="entry name" value="NOVEL THIOESTERASE SUPERFAMILY DOMAIN AND SAPOSIN A-TYPE DOMAIN CONTAINING PROTEIN (0610012H03RIK)"/>
    <property type="match status" value="1"/>
</dbReference>
<dbReference type="SUPFAM" id="SSF54637">
    <property type="entry name" value="Thioesterase/thiol ester dehydrase-isomerase"/>
    <property type="match status" value="1"/>
</dbReference>
<dbReference type="EC" id="3.1.2.-" evidence="4"/>
<dbReference type="EMBL" id="CP136594">
    <property type="protein sequence ID" value="WOE76377.1"/>
    <property type="molecule type" value="Genomic_DNA"/>
</dbReference>
<dbReference type="RefSeq" id="WP_317084057.1">
    <property type="nucleotide sequence ID" value="NZ_CP136594.1"/>
</dbReference>
<keyword evidence="5" id="KW-1185">Reference proteome</keyword>
<dbReference type="PANTHER" id="PTHR31793">
    <property type="entry name" value="4-HYDROXYBENZOYL-COA THIOESTERASE FAMILY MEMBER"/>
    <property type="match status" value="1"/>
</dbReference>
<protein>
    <submittedName>
        <fullName evidence="4">Thioesterase family protein</fullName>
        <ecNumber evidence="4">3.1.2.-</ecNumber>
    </submittedName>
</protein>
<sequence length="158" mass="17794">MMPPGKAEKSKDRPQPPQRRDYAEFVAITSRWSDNDIYGHINNAISYFYFDTAVNELLISHDVLDIHGGETIGLVVETRCSYHKPMAFPDRIHAGVRVEHIGNSAVRYGVALFTNEDDSASANGVFTHVYVDRENRRPVPLPTDLRGVLEKLQIRGDA</sequence>
<dbReference type="InterPro" id="IPR029069">
    <property type="entry name" value="HotDog_dom_sf"/>
</dbReference>
<evidence type="ECO:0000256" key="3">
    <source>
        <dbReference type="SAM" id="MobiDB-lite"/>
    </source>
</evidence>
<accession>A0AA97FB42</accession>
<feature type="region of interest" description="Disordered" evidence="3">
    <location>
        <begin position="1"/>
        <end position="20"/>
    </location>
</feature>
<dbReference type="KEGG" id="acoa:RB602_06595"/>
<gene>
    <name evidence="4" type="ORF">RB602_06595</name>
</gene>
<comment type="similarity">
    <text evidence="1">Belongs to the 4-hydroxybenzoyl-CoA thioesterase family.</text>
</comment>
<evidence type="ECO:0000256" key="1">
    <source>
        <dbReference type="ARBA" id="ARBA00005953"/>
    </source>
</evidence>
<dbReference type="Gene3D" id="3.10.129.10">
    <property type="entry name" value="Hotdog Thioesterase"/>
    <property type="match status" value="1"/>
</dbReference>
<dbReference type="CDD" id="cd00586">
    <property type="entry name" value="4HBT"/>
    <property type="match status" value="1"/>
</dbReference>
<dbReference type="Proteomes" id="UP001302429">
    <property type="component" value="Chromosome"/>
</dbReference>
<evidence type="ECO:0000313" key="4">
    <source>
        <dbReference type="EMBL" id="WOE76377.1"/>
    </source>
</evidence>
<evidence type="ECO:0000256" key="2">
    <source>
        <dbReference type="ARBA" id="ARBA00022801"/>
    </source>
</evidence>
<evidence type="ECO:0000313" key="5">
    <source>
        <dbReference type="Proteomes" id="UP001302429"/>
    </source>
</evidence>
<reference evidence="4 5" key="1">
    <citation type="submission" date="2023-10" db="EMBL/GenBank/DDBJ databases">
        <title>Complete genome sequence of a Sphingomonadaceae bacterium.</title>
        <authorList>
            <person name="Yan C."/>
        </authorList>
    </citation>
    <scope>NUCLEOTIDE SEQUENCE [LARGE SCALE GENOMIC DNA]</scope>
    <source>
        <strain evidence="4 5">SCSIO 66989</strain>
    </source>
</reference>
<dbReference type="Pfam" id="PF13279">
    <property type="entry name" value="4HBT_2"/>
    <property type="match status" value="1"/>
</dbReference>